<comment type="caution">
    <text evidence="2">The sequence shown here is derived from an EMBL/GenBank/DDBJ whole genome shotgun (WGS) entry which is preliminary data.</text>
</comment>
<gene>
    <name evidence="2" type="ORF">BN11_330002</name>
</gene>
<feature type="transmembrane region" description="Helical" evidence="1">
    <location>
        <begin position="44"/>
        <end position="65"/>
    </location>
</feature>
<keyword evidence="1" id="KW-0472">Membrane</keyword>
<evidence type="ECO:0000313" key="3">
    <source>
        <dbReference type="Proteomes" id="UP000035763"/>
    </source>
</evidence>
<dbReference type="AlphaFoldDB" id="W6JW62"/>
<reference evidence="2 3" key="1">
    <citation type="journal article" date="2013" name="ISME J.">
        <title>A metabolic model for members of the genus Tetrasphaera involved in enhanced biological phosphorus removal.</title>
        <authorList>
            <person name="Kristiansen R."/>
            <person name="Nguyen H.T.T."/>
            <person name="Saunders A.M."/>
            <person name="Nielsen J.L."/>
            <person name="Wimmer R."/>
            <person name="Le V.Q."/>
            <person name="McIlroy S.J."/>
            <person name="Petrovski S."/>
            <person name="Seviour R.J."/>
            <person name="Calteau A."/>
            <person name="Nielsen K.L."/>
            <person name="Nielsen P.H."/>
        </authorList>
    </citation>
    <scope>NUCLEOTIDE SEQUENCE [LARGE SCALE GENOMIC DNA]</scope>
    <source>
        <strain evidence="2 3">Ben110</strain>
    </source>
</reference>
<feature type="transmembrane region" description="Helical" evidence="1">
    <location>
        <begin position="113"/>
        <end position="133"/>
    </location>
</feature>
<keyword evidence="1 2" id="KW-0812">Transmembrane</keyword>
<dbReference type="OrthoDB" id="166777at2"/>
<keyword evidence="1" id="KW-1133">Transmembrane helix</keyword>
<dbReference type="EMBL" id="CAJA01000257">
    <property type="protein sequence ID" value="CCH73793.1"/>
    <property type="molecule type" value="Genomic_DNA"/>
</dbReference>
<dbReference type="STRING" id="1193182.BN11_330002"/>
<evidence type="ECO:0000313" key="2">
    <source>
        <dbReference type="EMBL" id="CCH73793.1"/>
    </source>
</evidence>
<feature type="transmembrane region" description="Helical" evidence="1">
    <location>
        <begin position="86"/>
        <end position="107"/>
    </location>
</feature>
<proteinExistence type="predicted"/>
<dbReference type="RefSeq" id="WP_048694523.1">
    <property type="nucleotide sequence ID" value="NZ_HG764815.1"/>
</dbReference>
<feature type="transmembrane region" description="Helical" evidence="1">
    <location>
        <begin position="12"/>
        <end position="32"/>
    </location>
</feature>
<accession>W6JW62</accession>
<name>W6JW62_9MICO</name>
<organism evidence="2 3">
    <name type="scientific">Nostocoides australiense Ben110</name>
    <dbReference type="NCBI Taxonomy" id="1193182"/>
    <lineage>
        <taxon>Bacteria</taxon>
        <taxon>Bacillati</taxon>
        <taxon>Actinomycetota</taxon>
        <taxon>Actinomycetes</taxon>
        <taxon>Micrococcales</taxon>
        <taxon>Intrasporangiaceae</taxon>
        <taxon>Nostocoides</taxon>
    </lineage>
</organism>
<protein>
    <submittedName>
        <fullName evidence="2">Cytochrome C biogenesis protein transmembrane region</fullName>
    </submittedName>
</protein>
<sequence>MLSTWSARRSLVASVATLATGLFISLGTAMIANPVIGRSIPPTWWSWPVMAVTALLSGLLFATYVREPGAVPAESQVNRRGAMGGALSFFAVGCPVCNKVALLLLGSAGAVQWFAPIQPYLGIAGIALLAWALRTRLAGERSCPITVPGPGPA</sequence>
<keyword evidence="3" id="KW-1185">Reference proteome</keyword>
<dbReference type="Proteomes" id="UP000035763">
    <property type="component" value="Unassembled WGS sequence"/>
</dbReference>
<evidence type="ECO:0000256" key="1">
    <source>
        <dbReference type="SAM" id="Phobius"/>
    </source>
</evidence>